<dbReference type="OrthoDB" id="9803740at2"/>
<evidence type="ECO:0000256" key="3">
    <source>
        <dbReference type="ARBA" id="ARBA00022555"/>
    </source>
</evidence>
<dbReference type="InterPro" id="IPR023673">
    <property type="entry name" value="Ribosomal_uL1_CS"/>
</dbReference>
<organism evidence="11 12">
    <name type="scientific">Candidatus Neoehrlichia procyonis str. RAC413</name>
    <dbReference type="NCBI Taxonomy" id="1359163"/>
    <lineage>
        <taxon>Bacteria</taxon>
        <taxon>Pseudomonadati</taxon>
        <taxon>Pseudomonadota</taxon>
        <taxon>Alphaproteobacteria</taxon>
        <taxon>Rickettsiales</taxon>
        <taxon>Anaplasmataceae</taxon>
        <taxon>Candidatus Neoehrlichia</taxon>
    </lineage>
</organism>
<evidence type="ECO:0000313" key="12">
    <source>
        <dbReference type="Proteomes" id="UP000033562"/>
    </source>
</evidence>
<dbReference type="Pfam" id="PF00687">
    <property type="entry name" value="Ribosomal_L1"/>
    <property type="match status" value="1"/>
</dbReference>
<evidence type="ECO:0000256" key="8">
    <source>
        <dbReference type="ARBA" id="ARBA00023274"/>
    </source>
</evidence>
<dbReference type="EMBL" id="LANX01000001">
    <property type="protein sequence ID" value="KJV69567.1"/>
    <property type="molecule type" value="Genomic_DNA"/>
</dbReference>
<dbReference type="GO" id="GO:0003735">
    <property type="term" value="F:structural constituent of ribosome"/>
    <property type="evidence" value="ECO:0007669"/>
    <property type="project" value="InterPro"/>
</dbReference>
<dbReference type="GO" id="GO:0006412">
    <property type="term" value="P:translation"/>
    <property type="evidence" value="ECO:0007669"/>
    <property type="project" value="InterPro"/>
</dbReference>
<dbReference type="GO" id="GO:0000049">
    <property type="term" value="F:tRNA binding"/>
    <property type="evidence" value="ECO:0007669"/>
    <property type="project" value="UniProtKB-KW"/>
</dbReference>
<evidence type="ECO:0000256" key="2">
    <source>
        <dbReference type="ARBA" id="ARBA00022491"/>
    </source>
</evidence>
<evidence type="ECO:0000256" key="1">
    <source>
        <dbReference type="ARBA" id="ARBA00010531"/>
    </source>
</evidence>
<evidence type="ECO:0000256" key="9">
    <source>
        <dbReference type="ARBA" id="ARBA00059110"/>
    </source>
</evidence>
<name>A0A0F3NPG0_9RICK</name>
<dbReference type="InterPro" id="IPR028364">
    <property type="entry name" value="Ribosomal_uL1/biogenesis"/>
</dbReference>
<keyword evidence="3" id="KW-0820">tRNA-binding</keyword>
<dbReference type="PROSITE" id="PS01199">
    <property type="entry name" value="RIBOSOMAL_L1"/>
    <property type="match status" value="1"/>
</dbReference>
<accession>A0A0F3NPG0</accession>
<dbReference type="CDD" id="cd00403">
    <property type="entry name" value="Ribosomal_L1"/>
    <property type="match status" value="1"/>
</dbReference>
<dbReference type="PANTHER" id="PTHR36427:SF3">
    <property type="entry name" value="LARGE RIBOSOMAL SUBUNIT PROTEIN UL1M"/>
    <property type="match status" value="1"/>
</dbReference>
<keyword evidence="7 10" id="KW-0689">Ribosomal protein</keyword>
<dbReference type="NCBIfam" id="TIGR01169">
    <property type="entry name" value="rplA_bact"/>
    <property type="match status" value="1"/>
</dbReference>
<dbReference type="InterPro" id="IPR002143">
    <property type="entry name" value="Ribosomal_uL1"/>
</dbReference>
<dbReference type="Proteomes" id="UP000033562">
    <property type="component" value="Unassembled WGS sequence"/>
</dbReference>
<evidence type="ECO:0000256" key="5">
    <source>
        <dbReference type="ARBA" id="ARBA00022845"/>
    </source>
</evidence>
<evidence type="ECO:0000256" key="10">
    <source>
        <dbReference type="RuleBase" id="RU000659"/>
    </source>
</evidence>
<keyword evidence="8 10" id="KW-0687">Ribonucleoprotein</keyword>
<comment type="function">
    <text evidence="9">Protein L1 is also a translational repressor protein, it controls the translation of the L11 operon by binding to its mRNA.</text>
</comment>
<evidence type="ECO:0000256" key="4">
    <source>
        <dbReference type="ARBA" id="ARBA00022730"/>
    </source>
</evidence>
<evidence type="ECO:0000256" key="6">
    <source>
        <dbReference type="ARBA" id="ARBA00022884"/>
    </source>
</evidence>
<dbReference type="InterPro" id="IPR016095">
    <property type="entry name" value="Ribosomal_uL1_3-a/b-sand"/>
</dbReference>
<proteinExistence type="inferred from homology"/>
<reference evidence="11 12" key="1">
    <citation type="submission" date="2015-02" db="EMBL/GenBank/DDBJ databases">
        <title>Genome Sequencing of Rickettsiales.</title>
        <authorList>
            <person name="Daugherty S.C."/>
            <person name="Su Q."/>
            <person name="Abolude K."/>
            <person name="Beier-Sexton M."/>
            <person name="Carlyon J.A."/>
            <person name="Carter R."/>
            <person name="Day N.P."/>
            <person name="Dumler S.J."/>
            <person name="Dyachenko V."/>
            <person name="Godinez A."/>
            <person name="Kurtti T.J."/>
            <person name="Lichay M."/>
            <person name="Mullins K.E."/>
            <person name="Ott S."/>
            <person name="Pappas-Brown V."/>
            <person name="Paris D.H."/>
            <person name="Patel P."/>
            <person name="Richards A.L."/>
            <person name="Sadzewicz L."/>
            <person name="Sears K."/>
            <person name="Seidman D."/>
            <person name="Sengamalay N."/>
            <person name="Stenos J."/>
            <person name="Tallon L.J."/>
            <person name="Vincent G."/>
            <person name="Fraser C.M."/>
            <person name="Munderloh U."/>
            <person name="Dunning-Hotopp J.C."/>
        </authorList>
    </citation>
    <scope>NUCLEOTIDE SEQUENCE [LARGE SCALE GENOMIC DNA]</scope>
    <source>
        <strain evidence="11 12">RAC413</strain>
    </source>
</reference>
<evidence type="ECO:0000256" key="7">
    <source>
        <dbReference type="ARBA" id="ARBA00022980"/>
    </source>
</evidence>
<dbReference type="STRING" id="1359163.NLO413_0961"/>
<dbReference type="PIRSF" id="PIRSF002155">
    <property type="entry name" value="Ribosomal_L1"/>
    <property type="match status" value="1"/>
</dbReference>
<dbReference type="GO" id="GO:0015934">
    <property type="term" value="C:large ribosomal subunit"/>
    <property type="evidence" value="ECO:0007669"/>
    <property type="project" value="InterPro"/>
</dbReference>
<dbReference type="FunFam" id="3.40.50.790:FF:000001">
    <property type="entry name" value="50S ribosomal protein L1"/>
    <property type="match status" value="1"/>
</dbReference>
<dbReference type="Gene3D" id="3.40.50.790">
    <property type="match status" value="1"/>
</dbReference>
<keyword evidence="2" id="KW-0678">Repressor</keyword>
<dbReference type="AlphaFoldDB" id="A0A0F3NPG0"/>
<protein>
    <recommendedName>
        <fullName evidence="10">Ribosomal protein</fullName>
    </recommendedName>
</protein>
<dbReference type="GO" id="GO:0019843">
    <property type="term" value="F:rRNA binding"/>
    <property type="evidence" value="ECO:0007669"/>
    <property type="project" value="UniProtKB-KW"/>
</dbReference>
<dbReference type="InterPro" id="IPR005878">
    <property type="entry name" value="Ribosom_uL1_bac-type"/>
</dbReference>
<evidence type="ECO:0000313" key="11">
    <source>
        <dbReference type="EMBL" id="KJV69567.1"/>
    </source>
</evidence>
<keyword evidence="5" id="KW-0810">Translation regulation</keyword>
<comment type="caution">
    <text evidence="11">The sequence shown here is derived from an EMBL/GenBank/DDBJ whole genome shotgun (WGS) entry which is preliminary data.</text>
</comment>
<dbReference type="PANTHER" id="PTHR36427">
    <property type="entry name" value="54S RIBOSOMAL PROTEIN L1, MITOCHONDRIAL"/>
    <property type="match status" value="1"/>
</dbReference>
<keyword evidence="12" id="KW-1185">Reference proteome</keyword>
<dbReference type="PATRIC" id="fig|1359163.3.peg.933"/>
<dbReference type="SUPFAM" id="SSF56808">
    <property type="entry name" value="Ribosomal protein L1"/>
    <property type="match status" value="1"/>
</dbReference>
<sequence length="215" mass="23407">MLVDDFYEIGEGLKKLIGCSKAKFCESVDVAIKLNVNISKADEQVRGIVVLPKGLGREIKVAVFAKGENLKIAEDAKADIFGDENLVEDVKRKKELDVDWCIATPDFMPHISPIAKILGPRGLMPNPKFGTVTSNIAKTIGVIKSGQIRLRADKGGIVHAKIGNTSFSVEDLLDNFNAVVSMVKQLKPVTVKGLYFKSVFISSTMGRSFKIVNIG</sequence>
<dbReference type="InterPro" id="IPR023674">
    <property type="entry name" value="Ribosomal_uL1-like"/>
</dbReference>
<gene>
    <name evidence="11" type="primary">rplA</name>
    <name evidence="11" type="ORF">NLO413_0961</name>
</gene>
<dbReference type="Gene3D" id="3.30.190.20">
    <property type="match status" value="1"/>
</dbReference>
<comment type="similarity">
    <text evidence="1 10">Belongs to the universal ribosomal protein uL1 family.</text>
</comment>
<dbReference type="RefSeq" id="WP_045809242.1">
    <property type="nucleotide sequence ID" value="NZ_LANX01000001.1"/>
</dbReference>
<keyword evidence="4" id="KW-0699">rRNA-binding</keyword>
<keyword evidence="6" id="KW-0694">RNA-binding</keyword>
<dbReference type="GO" id="GO:0006417">
    <property type="term" value="P:regulation of translation"/>
    <property type="evidence" value="ECO:0007669"/>
    <property type="project" value="UniProtKB-KW"/>
</dbReference>